<organism evidence="5 6">
    <name type="scientific">Neodiprion lecontei</name>
    <name type="common">Redheaded pine sawfly</name>
    <dbReference type="NCBI Taxonomy" id="441921"/>
    <lineage>
        <taxon>Eukaryota</taxon>
        <taxon>Metazoa</taxon>
        <taxon>Ecdysozoa</taxon>
        <taxon>Arthropoda</taxon>
        <taxon>Hexapoda</taxon>
        <taxon>Insecta</taxon>
        <taxon>Pterygota</taxon>
        <taxon>Neoptera</taxon>
        <taxon>Endopterygota</taxon>
        <taxon>Hymenoptera</taxon>
        <taxon>Tenthredinoidea</taxon>
        <taxon>Diprionidae</taxon>
        <taxon>Diprioninae</taxon>
        <taxon>Neodiprion</taxon>
    </lineage>
</organism>
<dbReference type="SMART" id="SM01017">
    <property type="entry name" value="Arrestin_C"/>
    <property type="match status" value="1"/>
</dbReference>
<dbReference type="GeneID" id="107226411"/>
<dbReference type="PANTHER" id="PTHR11188:SF176">
    <property type="entry name" value="ARRESTIN DOMAIN-CONTAINING PROTEIN 1"/>
    <property type="match status" value="1"/>
</dbReference>
<dbReference type="Gene3D" id="2.60.40.640">
    <property type="match status" value="2"/>
</dbReference>
<dbReference type="RefSeq" id="XP_046592353.1">
    <property type="nucleotide sequence ID" value="XM_046736397.1"/>
</dbReference>
<dbReference type="InterPro" id="IPR014752">
    <property type="entry name" value="Arrestin-like_C"/>
</dbReference>
<dbReference type="InterPro" id="IPR050357">
    <property type="entry name" value="Arrestin_domain-protein"/>
</dbReference>
<reference evidence="6" key="1">
    <citation type="submission" date="2025-08" db="UniProtKB">
        <authorList>
            <consortium name="RefSeq"/>
        </authorList>
    </citation>
    <scope>IDENTIFICATION</scope>
    <source>
        <tissue evidence="6">Thorax and Abdomen</tissue>
    </source>
</reference>
<keyword evidence="5" id="KW-1185">Reference proteome</keyword>
<protein>
    <submittedName>
        <fullName evidence="6">Arrestin domain-containing protein 17-like</fullName>
    </submittedName>
</protein>
<evidence type="ECO:0000313" key="5">
    <source>
        <dbReference type="Proteomes" id="UP000829291"/>
    </source>
</evidence>
<sequence>MELDDDWTGSVELKIALDHPQGVFYPGNQVAGKVLVSWNEPKIFLGLRVKCEGTGLVFFTDRSAGFRRKFSNDESYLAQEVYLIGDGESPVGTEGGQNEFPFSIDLPEEIPGSFEGRYGRVRYSVSAFLDLTNVVRITSSLPFTVVPVLDLNQDSLATLPISEDNSKVVVGQTEPLNMLVTLPVRGFVPGQTIPVKIVLNNVSNVEIRKLRVVFKKVITYHTHRKSRRHKEIIVEIELPVTKSCQVYETGVDVPAVPPTGLKFCSIIDVWYTLKVEACVEVNEWYLRMLQKNLKTRMRIVVGTIPLRHYETPEEELPGEGTGRQTEVGNIGEKPKTDDFAENPSLYEESKIYPSSKPNRDDPPGDEEAENGSGNTYAPLYRVYTFNKSKRNNHSSKSNH</sequence>
<dbReference type="InterPro" id="IPR011022">
    <property type="entry name" value="Arrestin_C-like"/>
</dbReference>
<feature type="region of interest" description="Disordered" evidence="3">
    <location>
        <begin position="311"/>
        <end position="399"/>
    </location>
</feature>
<dbReference type="InterPro" id="IPR014756">
    <property type="entry name" value="Ig_E-set"/>
</dbReference>
<proteinExistence type="inferred from homology"/>
<evidence type="ECO:0000259" key="4">
    <source>
        <dbReference type="SMART" id="SM01017"/>
    </source>
</evidence>
<name>A0ABM3FWF3_NEOLC</name>
<dbReference type="Pfam" id="PF00339">
    <property type="entry name" value="Arrestin_N"/>
    <property type="match status" value="1"/>
</dbReference>
<gene>
    <name evidence="6" type="primary">LOC107226411</name>
</gene>
<dbReference type="Proteomes" id="UP000829291">
    <property type="component" value="Chromosome 4"/>
</dbReference>
<dbReference type="SUPFAM" id="SSF81296">
    <property type="entry name" value="E set domains"/>
    <property type="match status" value="2"/>
</dbReference>
<accession>A0ABM3FWF3</accession>
<evidence type="ECO:0000256" key="1">
    <source>
        <dbReference type="ARBA" id="ARBA00005298"/>
    </source>
</evidence>
<dbReference type="Pfam" id="PF02752">
    <property type="entry name" value="Arrestin_C"/>
    <property type="match status" value="1"/>
</dbReference>
<evidence type="ECO:0000313" key="6">
    <source>
        <dbReference type="RefSeq" id="XP_046592353.1"/>
    </source>
</evidence>
<evidence type="ECO:0000256" key="2">
    <source>
        <dbReference type="ARBA" id="ARBA00022606"/>
    </source>
</evidence>
<feature type="compositionally biased region" description="Basic residues" evidence="3">
    <location>
        <begin position="387"/>
        <end position="399"/>
    </location>
</feature>
<dbReference type="PANTHER" id="PTHR11188">
    <property type="entry name" value="ARRESTIN DOMAIN CONTAINING PROTEIN"/>
    <property type="match status" value="1"/>
</dbReference>
<feature type="domain" description="Arrestin C-terminal-like" evidence="4">
    <location>
        <begin position="172"/>
        <end position="306"/>
    </location>
</feature>
<comment type="similarity">
    <text evidence="1">Belongs to the arrestin family.</text>
</comment>
<dbReference type="InterPro" id="IPR011021">
    <property type="entry name" value="Arrestin-like_N"/>
</dbReference>
<evidence type="ECO:0000256" key="3">
    <source>
        <dbReference type="SAM" id="MobiDB-lite"/>
    </source>
</evidence>
<keyword evidence="2" id="KW-0716">Sensory transduction</keyword>